<dbReference type="Proteomes" id="UP000059680">
    <property type="component" value="Chromosome 8"/>
</dbReference>
<proteinExistence type="predicted"/>
<keyword evidence="1" id="KW-0028">Amino-acid biosynthesis</keyword>
<dbReference type="PROSITE" id="PS51171">
    <property type="entry name" value="PREPHENATE_DEHYDR_3"/>
    <property type="match status" value="1"/>
</dbReference>
<accession>A0A0P0XFV2</accession>
<dbReference type="GO" id="GO:0004664">
    <property type="term" value="F:prephenate dehydratase activity"/>
    <property type="evidence" value="ECO:0007669"/>
    <property type="project" value="InterPro"/>
</dbReference>
<protein>
    <submittedName>
        <fullName evidence="8">Os08g0411000 protein</fullName>
    </submittedName>
</protein>
<dbReference type="GO" id="GO:0009507">
    <property type="term" value="C:chloroplast"/>
    <property type="evidence" value="ECO:0000318"/>
    <property type="project" value="GO_Central"/>
</dbReference>
<gene>
    <name evidence="8" type="ordered locus">Os08g0411000</name>
    <name evidence="8" type="ORF">OSNPB_080411000</name>
</gene>
<dbReference type="Gramene" id="Os08t0411000-00">
    <property type="protein sequence ID" value="Os08t0411000-00"/>
    <property type="gene ID" value="Os08g0411000"/>
</dbReference>
<keyword evidence="3" id="KW-0584">Phenylalanine biosynthesis</keyword>
<dbReference type="GO" id="GO:0009094">
    <property type="term" value="P:L-phenylalanine biosynthetic process"/>
    <property type="evidence" value="ECO:0000318"/>
    <property type="project" value="GO_Central"/>
</dbReference>
<evidence type="ECO:0000256" key="1">
    <source>
        <dbReference type="ARBA" id="ARBA00022605"/>
    </source>
</evidence>
<dbReference type="SUPFAM" id="SSF53850">
    <property type="entry name" value="Periplasmic binding protein-like II"/>
    <property type="match status" value="1"/>
</dbReference>
<reference evidence="8 9" key="2">
    <citation type="journal article" date="2013" name="Plant Cell Physiol.">
        <title>Rice Annotation Project Database (RAP-DB): an integrative and interactive database for rice genomics.</title>
        <authorList>
            <person name="Sakai H."/>
            <person name="Lee S.S."/>
            <person name="Tanaka T."/>
            <person name="Numa H."/>
            <person name="Kim J."/>
            <person name="Kawahara Y."/>
            <person name="Wakimoto H."/>
            <person name="Yang C.C."/>
            <person name="Iwamoto M."/>
            <person name="Abe T."/>
            <person name="Yamada Y."/>
            <person name="Muto A."/>
            <person name="Inokuchi H."/>
            <person name="Ikemura T."/>
            <person name="Matsumoto T."/>
            <person name="Sasaki T."/>
            <person name="Itoh T."/>
        </authorList>
    </citation>
    <scope>NUCLEOTIDE SEQUENCE [LARGE SCALE GENOMIC DNA]</scope>
    <source>
        <strain evidence="9">cv. Nipponbare</strain>
    </source>
</reference>
<sequence>MDGWHGHRALSLNGEASLFRFYGHISGFAVKGRFCNDKLRNLRCTFSFLQWKKYTEGPSTCYRVTKSFPNRKTGYNASSNLQNQCKQDPSAVLTPVLPHVAAESPWDPRGPHMSWCHASTTLFPSSSLSFFPSFLPSSRCLLSHGWRRARPEGGAAGDGGSRVAARARQPPCPLRAVGNGGARLWPSSTRHRRHQVAAVGDGSARLRPAWEVEEVCVEALALVIDVATSSPSSRERTGPRPRRQRRHAGPPPLPVHHCLLALPGIRRDLLTHIISHPQALAQCELTLNAMGLNSAPGIGGARNLLQLPDIILNARNLLTGNKTALFAIPWLVREVLANGIQDDAGDVTRFVTKIEREGTSRCPRHRASATLRRPFPLPCRPHHRASPPHPDDVPSATAMAPHGTRRRREGRRPPRSSPRDDSHWRRRPSHRPSSPPRSFPVSLRPRGPFSPPRRRRCRHPRAEEKGERKGEKR</sequence>
<feature type="region of interest" description="Disordered" evidence="6">
    <location>
        <begin position="357"/>
        <end position="473"/>
    </location>
</feature>
<organism evidence="8 9">
    <name type="scientific">Oryza sativa subsp. japonica</name>
    <name type="common">Rice</name>
    <dbReference type="NCBI Taxonomy" id="39947"/>
    <lineage>
        <taxon>Eukaryota</taxon>
        <taxon>Viridiplantae</taxon>
        <taxon>Streptophyta</taxon>
        <taxon>Embryophyta</taxon>
        <taxon>Tracheophyta</taxon>
        <taxon>Spermatophyta</taxon>
        <taxon>Magnoliopsida</taxon>
        <taxon>Liliopsida</taxon>
        <taxon>Poales</taxon>
        <taxon>Poaceae</taxon>
        <taxon>BOP clade</taxon>
        <taxon>Oryzoideae</taxon>
        <taxon>Oryzeae</taxon>
        <taxon>Oryzinae</taxon>
        <taxon>Oryza</taxon>
        <taxon>Oryza sativa</taxon>
    </lineage>
</organism>
<dbReference type="Pfam" id="PF00800">
    <property type="entry name" value="PDT"/>
    <property type="match status" value="1"/>
</dbReference>
<keyword evidence="4" id="KW-0456">Lyase</keyword>
<reference evidence="9" key="1">
    <citation type="journal article" date="2005" name="Nature">
        <title>The map-based sequence of the rice genome.</title>
        <authorList>
            <consortium name="International rice genome sequencing project (IRGSP)"/>
            <person name="Matsumoto T."/>
            <person name="Wu J."/>
            <person name="Kanamori H."/>
            <person name="Katayose Y."/>
            <person name="Fujisawa M."/>
            <person name="Namiki N."/>
            <person name="Mizuno H."/>
            <person name="Yamamoto K."/>
            <person name="Antonio B.A."/>
            <person name="Baba T."/>
            <person name="Sakata K."/>
            <person name="Nagamura Y."/>
            <person name="Aoki H."/>
            <person name="Arikawa K."/>
            <person name="Arita K."/>
            <person name="Bito T."/>
            <person name="Chiden Y."/>
            <person name="Fujitsuka N."/>
            <person name="Fukunaka R."/>
            <person name="Hamada M."/>
            <person name="Harada C."/>
            <person name="Hayashi A."/>
            <person name="Hijishita S."/>
            <person name="Honda M."/>
            <person name="Hosokawa S."/>
            <person name="Ichikawa Y."/>
            <person name="Idonuma A."/>
            <person name="Iijima M."/>
            <person name="Ikeda M."/>
            <person name="Ikeno M."/>
            <person name="Ito K."/>
            <person name="Ito S."/>
            <person name="Ito T."/>
            <person name="Ito Y."/>
            <person name="Ito Y."/>
            <person name="Iwabuchi A."/>
            <person name="Kamiya K."/>
            <person name="Karasawa W."/>
            <person name="Kurita K."/>
            <person name="Katagiri S."/>
            <person name="Kikuta A."/>
            <person name="Kobayashi H."/>
            <person name="Kobayashi N."/>
            <person name="Machita K."/>
            <person name="Maehara T."/>
            <person name="Masukawa M."/>
            <person name="Mizubayashi T."/>
            <person name="Mukai Y."/>
            <person name="Nagasaki H."/>
            <person name="Nagata Y."/>
            <person name="Naito S."/>
            <person name="Nakashima M."/>
            <person name="Nakama Y."/>
            <person name="Nakamichi Y."/>
            <person name="Nakamura M."/>
            <person name="Meguro A."/>
            <person name="Negishi M."/>
            <person name="Ohta I."/>
            <person name="Ohta T."/>
            <person name="Okamoto M."/>
            <person name="Ono N."/>
            <person name="Saji S."/>
            <person name="Sakaguchi M."/>
            <person name="Sakai K."/>
            <person name="Shibata M."/>
            <person name="Shimokawa T."/>
            <person name="Song J."/>
            <person name="Takazaki Y."/>
            <person name="Terasawa K."/>
            <person name="Tsugane M."/>
            <person name="Tsuji K."/>
            <person name="Ueda S."/>
            <person name="Waki K."/>
            <person name="Yamagata H."/>
            <person name="Yamamoto M."/>
            <person name="Yamamoto S."/>
            <person name="Yamane H."/>
            <person name="Yoshiki S."/>
            <person name="Yoshihara R."/>
            <person name="Yukawa K."/>
            <person name="Zhong H."/>
            <person name="Yano M."/>
            <person name="Yuan Q."/>
            <person name="Ouyang S."/>
            <person name="Liu J."/>
            <person name="Jones K.M."/>
            <person name="Gansberger K."/>
            <person name="Moffat K."/>
            <person name="Hill J."/>
            <person name="Bera J."/>
            <person name="Fadrosh D."/>
            <person name="Jin S."/>
            <person name="Johri S."/>
            <person name="Kim M."/>
            <person name="Overton L."/>
            <person name="Reardon M."/>
            <person name="Tsitrin T."/>
            <person name="Vuong H."/>
            <person name="Weaver B."/>
            <person name="Ciecko A."/>
            <person name="Tallon L."/>
            <person name="Jackson J."/>
            <person name="Pai G."/>
            <person name="Aken S.V."/>
            <person name="Utterback T."/>
            <person name="Reidmuller S."/>
            <person name="Feldblyum T."/>
            <person name="Hsiao J."/>
            <person name="Zismann V."/>
            <person name="Iobst S."/>
            <person name="de Vazeille A.R."/>
            <person name="Buell C.R."/>
            <person name="Ying K."/>
            <person name="Li Y."/>
            <person name="Lu T."/>
            <person name="Huang Y."/>
            <person name="Zhao Q."/>
            <person name="Feng Q."/>
            <person name="Zhang L."/>
            <person name="Zhu J."/>
            <person name="Weng Q."/>
            <person name="Mu J."/>
            <person name="Lu Y."/>
            <person name="Fan D."/>
            <person name="Liu Y."/>
            <person name="Guan J."/>
            <person name="Zhang Y."/>
            <person name="Yu S."/>
            <person name="Liu X."/>
            <person name="Zhang Y."/>
            <person name="Hong G."/>
            <person name="Han B."/>
            <person name="Choisne N."/>
            <person name="Demange N."/>
            <person name="Orjeda G."/>
            <person name="Samain S."/>
            <person name="Cattolico L."/>
            <person name="Pelletier E."/>
            <person name="Couloux A."/>
            <person name="Segurens B."/>
            <person name="Wincker P."/>
            <person name="D'Hont A."/>
            <person name="Scarpelli C."/>
            <person name="Weissenbach J."/>
            <person name="Salanoubat M."/>
            <person name="Quetier F."/>
            <person name="Yu Y."/>
            <person name="Kim H.R."/>
            <person name="Rambo T."/>
            <person name="Currie J."/>
            <person name="Collura K."/>
            <person name="Luo M."/>
            <person name="Yang T."/>
            <person name="Ammiraju J.S.S."/>
            <person name="Engler F."/>
            <person name="Soderlund C."/>
            <person name="Wing R.A."/>
            <person name="Palmer L.E."/>
            <person name="de la Bastide M."/>
            <person name="Spiegel L."/>
            <person name="Nascimento L."/>
            <person name="Zutavern T."/>
            <person name="O'Shaughnessy A."/>
            <person name="Dike S."/>
            <person name="Dedhia N."/>
            <person name="Preston R."/>
            <person name="Balija V."/>
            <person name="McCombie W.R."/>
            <person name="Chow T."/>
            <person name="Chen H."/>
            <person name="Chung M."/>
            <person name="Chen C."/>
            <person name="Shaw J."/>
            <person name="Wu H."/>
            <person name="Hsiao K."/>
            <person name="Chao Y."/>
            <person name="Chu M."/>
            <person name="Cheng C."/>
            <person name="Hour A."/>
            <person name="Lee P."/>
            <person name="Lin S."/>
            <person name="Lin Y."/>
            <person name="Liou J."/>
            <person name="Liu S."/>
            <person name="Hsing Y."/>
            <person name="Raghuvanshi S."/>
            <person name="Mohanty A."/>
            <person name="Bharti A.K."/>
            <person name="Gaur A."/>
            <person name="Gupta V."/>
            <person name="Kumar D."/>
            <person name="Ravi V."/>
            <person name="Vij S."/>
            <person name="Kapur A."/>
            <person name="Khurana P."/>
            <person name="Khurana P."/>
            <person name="Khurana J.P."/>
            <person name="Tyagi A.K."/>
            <person name="Gaikwad K."/>
            <person name="Singh A."/>
            <person name="Dalal V."/>
            <person name="Srivastava S."/>
            <person name="Dixit A."/>
            <person name="Pal A.K."/>
            <person name="Ghazi I.A."/>
            <person name="Yadav M."/>
            <person name="Pandit A."/>
            <person name="Bhargava A."/>
            <person name="Sureshbabu K."/>
            <person name="Batra K."/>
            <person name="Sharma T.R."/>
            <person name="Mohapatra T."/>
            <person name="Singh N.K."/>
            <person name="Messing J."/>
            <person name="Nelson A.B."/>
            <person name="Fuks G."/>
            <person name="Kavchok S."/>
            <person name="Keizer G."/>
            <person name="Linton E."/>
            <person name="Llaca V."/>
            <person name="Song R."/>
            <person name="Tanyolac B."/>
            <person name="Young S."/>
            <person name="Ho-Il K."/>
            <person name="Hahn J.H."/>
            <person name="Sangsakoo G."/>
            <person name="Vanavichit A."/>
            <person name="de Mattos Luiz.A.T."/>
            <person name="Zimmer P.D."/>
            <person name="Malone G."/>
            <person name="Dellagostin O."/>
            <person name="de Oliveira A.C."/>
            <person name="Bevan M."/>
            <person name="Bancroft I."/>
            <person name="Minx P."/>
            <person name="Cordum H."/>
            <person name="Wilson R."/>
            <person name="Cheng Z."/>
            <person name="Jin W."/>
            <person name="Jiang J."/>
            <person name="Leong S.A."/>
            <person name="Iwama H."/>
            <person name="Gojobori T."/>
            <person name="Itoh T."/>
            <person name="Niimura Y."/>
            <person name="Fujii Y."/>
            <person name="Habara T."/>
            <person name="Sakai H."/>
            <person name="Sato Y."/>
            <person name="Wilson G."/>
            <person name="Kumar K."/>
            <person name="McCouch S."/>
            <person name="Juretic N."/>
            <person name="Hoen D."/>
            <person name="Wright S."/>
            <person name="Bruskiewich R."/>
            <person name="Bureau T."/>
            <person name="Miyao A."/>
            <person name="Hirochika H."/>
            <person name="Nishikawa T."/>
            <person name="Kadowaki K."/>
            <person name="Sugiura M."/>
            <person name="Burr B."/>
            <person name="Sasaki T."/>
        </authorList>
    </citation>
    <scope>NUCLEOTIDE SEQUENCE [LARGE SCALE GENOMIC DNA]</scope>
    <source>
        <strain evidence="9">cv. Nipponbare</strain>
    </source>
</reference>
<keyword evidence="2" id="KW-0057">Aromatic amino acid biosynthesis</keyword>
<feature type="compositionally biased region" description="Basic residues" evidence="6">
    <location>
        <begin position="239"/>
        <end position="248"/>
    </location>
</feature>
<dbReference type="PANTHER" id="PTHR21022:SF19">
    <property type="entry name" value="PREPHENATE DEHYDRATASE-RELATED"/>
    <property type="match status" value="1"/>
</dbReference>
<evidence type="ECO:0000313" key="8">
    <source>
        <dbReference type="EMBL" id="BAT05399.1"/>
    </source>
</evidence>
<evidence type="ECO:0000256" key="4">
    <source>
        <dbReference type="ARBA" id="ARBA00023239"/>
    </source>
</evidence>
<feature type="compositionally biased region" description="Basic residues" evidence="6">
    <location>
        <begin position="403"/>
        <end position="414"/>
    </location>
</feature>
<keyword evidence="9" id="KW-1185">Reference proteome</keyword>
<dbReference type="GO" id="GO:0047769">
    <property type="term" value="F:arogenate dehydratase activity"/>
    <property type="evidence" value="ECO:0000318"/>
    <property type="project" value="GO_Central"/>
</dbReference>
<dbReference type="Gene3D" id="3.40.190.10">
    <property type="entry name" value="Periplasmic binding protein-like II"/>
    <property type="match status" value="1"/>
</dbReference>
<dbReference type="PANTHER" id="PTHR21022">
    <property type="entry name" value="PREPHENATE DEHYDRATASE P PROTEIN"/>
    <property type="match status" value="1"/>
</dbReference>
<comment type="pathway">
    <text evidence="5">Amino-acid biosynthesis.</text>
</comment>
<dbReference type="InterPro" id="IPR001086">
    <property type="entry name" value="Preph_deHydtase"/>
</dbReference>
<evidence type="ECO:0000256" key="6">
    <source>
        <dbReference type="SAM" id="MobiDB-lite"/>
    </source>
</evidence>
<dbReference type="EMBL" id="AP014964">
    <property type="protein sequence ID" value="BAT05399.1"/>
    <property type="molecule type" value="Genomic_DNA"/>
</dbReference>
<evidence type="ECO:0000313" key="9">
    <source>
        <dbReference type="Proteomes" id="UP000059680"/>
    </source>
</evidence>
<feature type="domain" description="Prephenate dehydratase" evidence="7">
    <location>
        <begin position="152"/>
        <end position="355"/>
    </location>
</feature>
<name>A0A0P0XFV2_ORYSJ</name>
<dbReference type="STRING" id="39947.A0A0P0XFV2"/>
<evidence type="ECO:0000259" key="7">
    <source>
        <dbReference type="PROSITE" id="PS51171"/>
    </source>
</evidence>
<evidence type="ECO:0000256" key="3">
    <source>
        <dbReference type="ARBA" id="ARBA00023222"/>
    </source>
</evidence>
<dbReference type="InParanoid" id="A0A0P0XFV2"/>
<evidence type="ECO:0000256" key="2">
    <source>
        <dbReference type="ARBA" id="ARBA00023141"/>
    </source>
</evidence>
<dbReference type="eggNOG" id="KOG2797">
    <property type="taxonomic scope" value="Eukaryota"/>
</dbReference>
<dbReference type="GO" id="GO:0005737">
    <property type="term" value="C:cytoplasm"/>
    <property type="evidence" value="ECO:0000318"/>
    <property type="project" value="GO_Central"/>
</dbReference>
<dbReference type="AlphaFoldDB" id="A0A0P0XFV2"/>
<feature type="region of interest" description="Disordered" evidence="6">
    <location>
        <begin position="228"/>
        <end position="252"/>
    </location>
</feature>
<evidence type="ECO:0000256" key="5">
    <source>
        <dbReference type="ARBA" id="ARBA00029440"/>
    </source>
</evidence>
<dbReference type="PaxDb" id="39947-A0A0P0XFV2"/>
<feature type="compositionally biased region" description="Basic and acidic residues" evidence="6">
    <location>
        <begin position="460"/>
        <end position="473"/>
    </location>
</feature>
<reference evidence="8 9" key="3">
    <citation type="journal article" date="2013" name="Rice">
        <title>Improvement of the Oryza sativa Nipponbare reference genome using next generation sequence and optical map data.</title>
        <authorList>
            <person name="Kawahara Y."/>
            <person name="de la Bastide M."/>
            <person name="Hamilton J.P."/>
            <person name="Kanamori H."/>
            <person name="McCombie W.R."/>
            <person name="Ouyang S."/>
            <person name="Schwartz D.C."/>
            <person name="Tanaka T."/>
            <person name="Wu J."/>
            <person name="Zhou S."/>
            <person name="Childs K.L."/>
            <person name="Davidson R.M."/>
            <person name="Lin H."/>
            <person name="Quesada-Ocampo L."/>
            <person name="Vaillancourt B."/>
            <person name="Sakai H."/>
            <person name="Lee S.S."/>
            <person name="Kim J."/>
            <person name="Numa H."/>
            <person name="Itoh T."/>
            <person name="Buell C.R."/>
            <person name="Matsumoto T."/>
        </authorList>
    </citation>
    <scope>NUCLEOTIDE SEQUENCE [LARGE SCALE GENOMIC DNA]</scope>
    <source>
        <strain evidence="9">cv. Nipponbare</strain>
    </source>
</reference>